<dbReference type="GO" id="GO:0006310">
    <property type="term" value="P:DNA recombination"/>
    <property type="evidence" value="ECO:0007669"/>
    <property type="project" value="InterPro"/>
</dbReference>
<dbReference type="RefSeq" id="WP_285066400.1">
    <property type="nucleotide sequence ID" value="NZ_JASOOE010000018.1"/>
</dbReference>
<proteinExistence type="predicted"/>
<accession>A0AAJ1V439</accession>
<sequence>MKKIPTTTHQEKKVHIVKGKPIFYEDEKLKEARNKLMSCLSPYRPAKPMDGPLSCIVKWCFPDYKNRYQHGEWKISKPDTHNMNKLLFDVMSDLGFWRDDRLVVQECIEKFWVRPDVAPGGIFIAIQSLPKVGVVIDDD</sequence>
<dbReference type="EMBL" id="JASOOE010000018">
    <property type="protein sequence ID" value="MDK7187951.1"/>
    <property type="molecule type" value="Genomic_DNA"/>
</dbReference>
<protein>
    <submittedName>
        <fullName evidence="1">RusA family crossover junction endodeoxyribonuclease</fullName>
    </submittedName>
</protein>
<evidence type="ECO:0000313" key="1">
    <source>
        <dbReference type="EMBL" id="MDK7187951.1"/>
    </source>
</evidence>
<dbReference type="Gene3D" id="3.30.1330.70">
    <property type="entry name" value="Holliday junction resolvase RusA"/>
    <property type="match status" value="1"/>
</dbReference>
<dbReference type="Pfam" id="PF05866">
    <property type="entry name" value="RusA"/>
    <property type="match status" value="1"/>
</dbReference>
<dbReference type="Proteomes" id="UP001229251">
    <property type="component" value="Unassembled WGS sequence"/>
</dbReference>
<dbReference type="AlphaFoldDB" id="A0AAJ1V439"/>
<reference evidence="1" key="1">
    <citation type="submission" date="2023-05" db="EMBL/GenBank/DDBJ databases">
        <title>Cataloging the Phylogenetic Diversity of Human Bladder Bacteria.</title>
        <authorList>
            <person name="Du J."/>
        </authorList>
    </citation>
    <scope>NUCLEOTIDE SEQUENCE</scope>
    <source>
        <strain evidence="1">UMB1231</strain>
    </source>
</reference>
<dbReference type="SUPFAM" id="SSF103084">
    <property type="entry name" value="Holliday junction resolvase RusA"/>
    <property type="match status" value="1"/>
</dbReference>
<evidence type="ECO:0000313" key="2">
    <source>
        <dbReference type="Proteomes" id="UP001229251"/>
    </source>
</evidence>
<name>A0AAJ1V439_9LACT</name>
<dbReference type="GO" id="GO:0000287">
    <property type="term" value="F:magnesium ion binding"/>
    <property type="evidence" value="ECO:0007669"/>
    <property type="project" value="InterPro"/>
</dbReference>
<dbReference type="GO" id="GO:0006281">
    <property type="term" value="P:DNA repair"/>
    <property type="evidence" value="ECO:0007669"/>
    <property type="project" value="InterPro"/>
</dbReference>
<comment type="caution">
    <text evidence="1">The sequence shown here is derived from an EMBL/GenBank/DDBJ whole genome shotgun (WGS) entry which is preliminary data.</text>
</comment>
<organism evidence="1 2">
    <name type="scientific">Facklamia hominis</name>
    <dbReference type="NCBI Taxonomy" id="178214"/>
    <lineage>
        <taxon>Bacteria</taxon>
        <taxon>Bacillati</taxon>
        <taxon>Bacillota</taxon>
        <taxon>Bacilli</taxon>
        <taxon>Lactobacillales</taxon>
        <taxon>Aerococcaceae</taxon>
        <taxon>Facklamia</taxon>
    </lineage>
</organism>
<dbReference type="InterPro" id="IPR036614">
    <property type="entry name" value="RusA-like_sf"/>
</dbReference>
<dbReference type="InterPro" id="IPR008822">
    <property type="entry name" value="Endonuclease_RusA-like"/>
</dbReference>
<gene>
    <name evidence="1" type="ORF">QP433_08145</name>
</gene>